<evidence type="ECO:0000313" key="3">
    <source>
        <dbReference type="EMBL" id="QYT03553.1"/>
    </source>
</evidence>
<dbReference type="InterPro" id="IPR046538">
    <property type="entry name" value="DUF6603"/>
</dbReference>
<protein>
    <recommendedName>
        <fullName evidence="2">DUF6603 domain-containing protein</fullName>
    </recommendedName>
</protein>
<feature type="compositionally biased region" description="Basic and acidic residues" evidence="1">
    <location>
        <begin position="859"/>
        <end position="877"/>
    </location>
</feature>
<feature type="region of interest" description="Disordered" evidence="1">
    <location>
        <begin position="1880"/>
        <end position="1899"/>
    </location>
</feature>
<organism evidence="3 4">
    <name type="scientific">Trichoderma simmonsii</name>
    <dbReference type="NCBI Taxonomy" id="1491479"/>
    <lineage>
        <taxon>Eukaryota</taxon>
        <taxon>Fungi</taxon>
        <taxon>Dikarya</taxon>
        <taxon>Ascomycota</taxon>
        <taxon>Pezizomycotina</taxon>
        <taxon>Sordariomycetes</taxon>
        <taxon>Hypocreomycetidae</taxon>
        <taxon>Hypocreales</taxon>
        <taxon>Hypocreaceae</taxon>
        <taxon>Trichoderma</taxon>
    </lineage>
</organism>
<gene>
    <name evidence="3" type="ORF">H0G86_010502</name>
</gene>
<sequence length="2770" mass="302574">MKTQHLGEAGTQSFHIPTSPTMASWVVHVVHVAVPCGDGAIYLYCKQDPAHTKPIVHRAVLIDGGRSMEGGRDALLEVIERINNQYDFSENANFEDPYPKEDGKATRSLRFDSIVITHWDEDHHLGVQGLLARGYEKSFEKYGLTYKNKDKPMKETLNQFCQDVATKKCIVAPVKPSKKRKEGSDDPPPRDDIDKFKNGAVFLPCWYCKYGYDSLQQKLTADDELVSLAFEGDRTAVRAKIKGGLTNYDNLKTTLYVPCSVSKAFVGPFRHGSGDSHRYLRNIGDLGGYTETTDFGCFFYNFSTRVNIGDMKDKKKGKAIDVDPFPPAKWSNHLVFPWFAKVEDKFANYIGTNLFTGSKLPTADYKLPKSPSELVTSHKLDKDTPIGFFIVAGHQRIIGGSGLLDWKGLTSGESSPGYLGLPPLPADPIVKPDIKPDVVNDKVHVLTRRAPAILLEAEGKPLRMPSSLKEKNNTAIPLAKNPVIPGVMATGITAQDLPHMPGFELPFHVFIVEEKNKKLGGKPPVESLLPLTDPITKNAVSITTLVISWKEQAAPENYEILHFAGGDVDWDVEGGLINWLANGRRVKGKDEDWMCRPKVWKLNHHGSRKETAINLLNIMCPDYYVCSSSEDGEYGHPSPETLMMIWSQFRYFQTLYKNDKRFVQKPWLCTAYPKWLASMNGLSSITFPIVNGFNPDNKEAKTKESSKAFQAAVKKRTAKCDTSDKEPFEAVKTKIKETRTAWADAGKRPSPPPKISEVNFDNLWAVRELMVSRWTEIAPKSCQAHPYKPTSFWFKLEAGKPAHPQSTQKGTPAQRLSEDEMEVETVAPSPPTDSSILVEEVVIASPKDGGSAIEEEKEEREKGEKEEREKEKEEDPFRGPKFLKVVKTTESVAKHQDESDRILVVLGTSGMPDLHGEDSDDDPEAEFDKKELEIFTKPTRYVSYDPLPDHDDLSHLLPELSSPRLMLRTSAVSDGLDVAGAEMLESSELETGARDVQTATAAETVALDTTPVIAAPGSGGTSAGDAGPLPITVKAPASPAANEPLALYLLVSSAFTGPTFQYDKARFAMLTRQTVFDTFVRRLPNGFIVVARAKNSPEATTSETLKLVAPADRWGKCLVPGALGIKSVDLTCSISPVSGSDLFQATVSAIAAQVRLSDTLELTFKSDVVSNDTVSAAKLESQLVRRNALLYLPVDLADGVMANKVFSLPELITLLAPQWFKADFGTSVPDKSGLKLSTRPEARSGLYLVADRLSSVCMRLDFDATAVMSEMLDWLGGHDLLPFDRGQLGVEALTFTVMQQCSGVWSDSRCRALRDTFCQVTGTFKISSEPVEFRIRLNPGEAKLSVRFPNTLAARDVFSWLSKTLKIDRDAQADLSEDKVKDLAPVPDNSTPTGDKSTVDLGLYKIELLVGKGAGWNCTATMRLRALGATFIASVSFPNLRVRADRWTEVIENVETVTYLPWFDDWTVYIPPTIGDLENEVKLEAINTDMTTAAPHSDFLTLIEAHFEAARQPGGGVNIEIFARIYLSAPRLDSPMLWPQTFSVRGTYGKTLLGASQWQIVLDSVLYLPRKVGDGDQLPARLELTGMISNSSWSFAGTAANLDFMSMYSYFDADARDTILDLLSGIGIPWITLQYDHSKTASTLSIDGCLQIKKFALDFSYQHYTPRTPEGGTERTWQMTAGLRRADAKPGHTGTLLDIITAFIPGDDESALQDDTTQDLAGIPFIDGLVIEPSVSVSNLDPITFRLQSSKRAVIMWLRVEMATAAGSLSVLFMQYKRKTDARSPGPGEKPRAKGTNVKRYIRVRFDKLPTLHNVPIVGDMPPPIDSLDYVYIKDNTVPSPDAKSYVPGLYPDEIAEMNEALESSIAIMFKEQRSGVQATSKEGFSKDRPGMSTSSPVADVKPALRAGHHFVAMSDGAILLDHLFGSSTAPGPKPPVGGGGNAVASPVQAESGSTFGAHKKSASGLSITGVGLKVKDSHIYILIDGSIRLGPIEVAAEGLGIGIPLGKIAKPKDLVPDDFKLMLSGLGIMYNQPPILIAGGFKLDIQPNYESYLGGLLITIPPYSVTAVGAYRATKNPEFKSVFIYGRLDGPLFTLEFAEISGVAVSFGYNYSLRSPSTHDVESFPLLSRQPAGPGARDPLDMMIGSDKSSFSSWLQAEKETFYFSVGLKADALQVLTIEAALIFGLGSGGLRASLVGRATAQMPPAATKSPVTFLYAELGLVATLDVGGGSFVVEANLSSNSFVLAPACRIQGGFALAYWFGSSAYAGDWVFTVGGYHPAFQAPKHWPTPPRVGIAWEVSDVLRVGGEGFFAITPRAVMGGAHIFATFNAGLIYADFAAWVSFLLNYKPLFFVAEIGFSITVGARINLGIIHIDINGSVYADLCLRGPPFGGYVDVDFKLVHFKIYFGEPNPKPKALSFGEFIDTVKNPGLTAPADTTAGLVIIALSAGAATEKQATYDQPTGGKWFVRAGAFRFRVESKFAIRTAEIDSDISGTKDPRNDAEKLGKQLIYARLTQGDKSVDSNLTVKISRGSPNTGKPWRVLPIDKSLPKAMWGQYSAAEDPTYSENGKNDLESILGQTGVGDSTISHIVGYHFVPPESSLPDKAVTFPIFNAVEAMSEGVFQEHHTSAATAKLKNPLIPKPTGGDTHDDKAEKRPRLPPAAAKDSSPTPGTERVMPDLHNDKKTIWHSADDADTQELADWVSAAYGWKGAPAVIRENKAIDDPSPAWHDYECKDILSGWSLLEGAAPRRLIDDFDQYYMSYPFVSTA</sequence>
<dbReference type="Proteomes" id="UP000826661">
    <property type="component" value="Chromosome VI"/>
</dbReference>
<evidence type="ECO:0000256" key="1">
    <source>
        <dbReference type="SAM" id="MobiDB-lite"/>
    </source>
</evidence>
<feature type="region of interest" description="Disordered" evidence="1">
    <location>
        <begin position="2630"/>
        <end position="2680"/>
    </location>
</feature>
<accession>A0A8G0LJP2</accession>
<feature type="domain" description="DUF6603" evidence="2">
    <location>
        <begin position="1960"/>
        <end position="2479"/>
    </location>
</feature>
<keyword evidence="4" id="KW-1185">Reference proteome</keyword>
<evidence type="ECO:0000259" key="2">
    <source>
        <dbReference type="Pfam" id="PF20248"/>
    </source>
</evidence>
<name>A0A8G0LJP2_9HYPO</name>
<feature type="compositionally biased region" description="Basic and acidic residues" evidence="1">
    <location>
        <begin position="2648"/>
        <end position="2658"/>
    </location>
</feature>
<dbReference type="PANTHER" id="PTHR30619:SF1">
    <property type="entry name" value="RECOMBINATION PROTEIN 2"/>
    <property type="match status" value="1"/>
</dbReference>
<evidence type="ECO:0000313" key="4">
    <source>
        <dbReference type="Proteomes" id="UP000826661"/>
    </source>
</evidence>
<dbReference type="Gene3D" id="3.60.15.10">
    <property type="entry name" value="Ribonuclease Z/Hydroxyacylglutathione hydrolase-like"/>
    <property type="match status" value="1"/>
</dbReference>
<dbReference type="Pfam" id="PF20248">
    <property type="entry name" value="DUF6603"/>
    <property type="match status" value="1"/>
</dbReference>
<reference evidence="3 4" key="1">
    <citation type="journal article" date="2021" name="BMC Genomics">
        <title>Telomere-to-telomere genome assembly of asparaginase-producing Trichoderma simmonsii.</title>
        <authorList>
            <person name="Chung D."/>
            <person name="Kwon Y.M."/>
            <person name="Yang Y."/>
        </authorList>
    </citation>
    <scope>NUCLEOTIDE SEQUENCE [LARGE SCALE GENOMIC DNA]</scope>
    <source>
        <strain evidence="3 4">GH-Sj1</strain>
    </source>
</reference>
<feature type="region of interest" description="Disordered" evidence="1">
    <location>
        <begin position="800"/>
        <end position="877"/>
    </location>
</feature>
<dbReference type="EMBL" id="CP075869">
    <property type="protein sequence ID" value="QYT03553.1"/>
    <property type="molecule type" value="Genomic_DNA"/>
</dbReference>
<proteinExistence type="predicted"/>
<dbReference type="InterPro" id="IPR052159">
    <property type="entry name" value="Competence_DNA_uptake"/>
</dbReference>
<dbReference type="InterPro" id="IPR036866">
    <property type="entry name" value="RibonucZ/Hydroxyglut_hydro"/>
</dbReference>
<dbReference type="PANTHER" id="PTHR30619">
    <property type="entry name" value="DNA INTERNALIZATION/COMPETENCE PROTEIN COMEC/REC2"/>
    <property type="match status" value="1"/>
</dbReference>